<reference evidence="1" key="2">
    <citation type="submission" date="2023-01" db="EMBL/GenBank/DDBJ databases">
        <authorList>
            <person name="Sun Q."/>
            <person name="Evtushenko L."/>
        </authorList>
    </citation>
    <scope>NUCLEOTIDE SEQUENCE</scope>
    <source>
        <strain evidence="1">VKM B-2935</strain>
    </source>
</reference>
<sequence length="63" mass="6796">MSAEKTVNGYVIKQIGAGNWWMCSAAGEQVAGPFPSEKMAAEVAAVFEDTPPPPRRRGEKDDD</sequence>
<keyword evidence="2" id="KW-1185">Reference proteome</keyword>
<accession>A0A9W6KBU1</accession>
<protein>
    <submittedName>
        <fullName evidence="1">Uncharacterized protein</fullName>
    </submittedName>
</protein>
<dbReference type="EMBL" id="BSFN01000012">
    <property type="protein sequence ID" value="GLK90668.1"/>
    <property type="molecule type" value="Genomic_DNA"/>
</dbReference>
<dbReference type="RefSeq" id="WP_271196851.1">
    <property type="nucleotide sequence ID" value="NZ_BSFN01000012.1"/>
</dbReference>
<reference evidence="1" key="1">
    <citation type="journal article" date="2014" name="Int. J. Syst. Evol. Microbiol.">
        <title>Complete genome sequence of Corynebacterium casei LMG S-19264T (=DSM 44701T), isolated from a smear-ripened cheese.</title>
        <authorList>
            <consortium name="US DOE Joint Genome Institute (JGI-PGF)"/>
            <person name="Walter F."/>
            <person name="Albersmeier A."/>
            <person name="Kalinowski J."/>
            <person name="Ruckert C."/>
        </authorList>
    </citation>
    <scope>NUCLEOTIDE SEQUENCE</scope>
    <source>
        <strain evidence="1">VKM B-2935</strain>
    </source>
</reference>
<gene>
    <name evidence="1" type="ORF">GCM10017655_37320</name>
</gene>
<proteinExistence type="predicted"/>
<evidence type="ECO:0000313" key="1">
    <source>
        <dbReference type="EMBL" id="GLK90668.1"/>
    </source>
</evidence>
<name>A0A9W6KBU1_9PSED</name>
<dbReference type="AlphaFoldDB" id="A0A9W6KBU1"/>
<comment type="caution">
    <text evidence="1">The sequence shown here is derived from an EMBL/GenBank/DDBJ whole genome shotgun (WGS) entry which is preliminary data.</text>
</comment>
<dbReference type="Proteomes" id="UP001143328">
    <property type="component" value="Unassembled WGS sequence"/>
</dbReference>
<organism evidence="1 2">
    <name type="scientific">Pseudomonas turukhanskensis</name>
    <dbReference type="NCBI Taxonomy" id="1806536"/>
    <lineage>
        <taxon>Bacteria</taxon>
        <taxon>Pseudomonadati</taxon>
        <taxon>Pseudomonadota</taxon>
        <taxon>Gammaproteobacteria</taxon>
        <taxon>Pseudomonadales</taxon>
        <taxon>Pseudomonadaceae</taxon>
        <taxon>Pseudomonas</taxon>
    </lineage>
</organism>
<evidence type="ECO:0000313" key="2">
    <source>
        <dbReference type="Proteomes" id="UP001143328"/>
    </source>
</evidence>